<proteinExistence type="predicted"/>
<sequence>MECNKDEAIRAKKLAEKKLTEKDIAGAKRFASKAQNLFPALEGLSQLQETLDVYVASQKTVNGEVDWYEIFGVDPLADDETIRKKYRKLALALHPDKNKSVGADGAFKIISEAWSLLSDKGKRDAYNEKRNIRASYQKARGGNPPAGAGKSFHKNSSSSSSKPSNPTTKDKSQPDIKASSKKPNSRNPPATARKSSNTNFKSNSSSREKPQKDSRPSNKKVRGENPSTGTVKSNCNNFTASSSNTINPATPDNPQKDTRTSYQKARDGNPPAPAGKSKNTAAPEYSHSVPVPSSANRNTFWTSCLTCMMQYEYVRIYRNQRLLCPNCRKPFLASEMPPPTMGHKSSTKGPFRRKQQAADNNVFSTSTDSGRKNMKTYGNSGVPPASSSKCSGAGIESISVMAAGQPAQSFQSADESLKRGIQDGVTGAVSEDTFRNTSTVSGRSDADRGSNFGKGEPAAKKRRVNEYNSHVRGKGLANQMDLAGGDNVCGDISGSPLGGLGIEKVNISGSNEPKCFRDFSQSEIPTMLMEKAKMEILKKVSELGMAAATKFAGEACKDVEKEMPHIIETEESVTSGMKKEENMNAAVKYANHAEQEKDSLPYSVTTDSDSTATNIWTMTTPVVANELKESSLSETMEDGDLAKNLIVNVPDSDFMDFDKGRGKESFAENQVWAAYDNEDGMPRFYAFVHGVTSGHPSEVKISWLNSRSNSAVGTLNCVGCGFHKTCGDFRISRREVGEALNSFSHRVMYTSVRGVIKVFPRKGNVWALYRNWSCDWNELTPDDVIRKYDVVEVLEDYNEEHGVLVAPLVKVAGFKSVFHRHLDPRKFYTIPREEMSRFSHQVPSCLLTCHGDKKAPKGCLELDPAAVPEELLRVIEEPEEEEADSMLKFGEDARGDVGEDEGTTSKCMEWVIQM</sequence>
<gene>
    <name evidence="1" type="ORF">M9H77_24237</name>
</gene>
<name>A0ACC0AVJ3_CATRO</name>
<evidence type="ECO:0000313" key="1">
    <source>
        <dbReference type="EMBL" id="KAI5664914.1"/>
    </source>
</evidence>
<reference evidence="2" key="1">
    <citation type="journal article" date="2023" name="Nat. Plants">
        <title>Single-cell RNA sequencing provides a high-resolution roadmap for understanding the multicellular compartmentation of specialized metabolism.</title>
        <authorList>
            <person name="Sun S."/>
            <person name="Shen X."/>
            <person name="Li Y."/>
            <person name="Li Y."/>
            <person name="Wang S."/>
            <person name="Li R."/>
            <person name="Zhang H."/>
            <person name="Shen G."/>
            <person name="Guo B."/>
            <person name="Wei J."/>
            <person name="Xu J."/>
            <person name="St-Pierre B."/>
            <person name="Chen S."/>
            <person name="Sun C."/>
        </authorList>
    </citation>
    <scope>NUCLEOTIDE SEQUENCE [LARGE SCALE GENOMIC DNA]</scope>
</reference>
<protein>
    <submittedName>
        <fullName evidence="1">Uncharacterized protein</fullName>
    </submittedName>
</protein>
<accession>A0ACC0AVJ3</accession>
<comment type="caution">
    <text evidence="1">The sequence shown here is derived from an EMBL/GenBank/DDBJ whole genome shotgun (WGS) entry which is preliminary data.</text>
</comment>
<dbReference type="EMBL" id="CM044705">
    <property type="protein sequence ID" value="KAI5664914.1"/>
    <property type="molecule type" value="Genomic_DNA"/>
</dbReference>
<dbReference type="Proteomes" id="UP001060085">
    <property type="component" value="Linkage Group LG05"/>
</dbReference>
<evidence type="ECO:0000313" key="2">
    <source>
        <dbReference type="Proteomes" id="UP001060085"/>
    </source>
</evidence>
<organism evidence="1 2">
    <name type="scientific">Catharanthus roseus</name>
    <name type="common">Madagascar periwinkle</name>
    <name type="synonym">Vinca rosea</name>
    <dbReference type="NCBI Taxonomy" id="4058"/>
    <lineage>
        <taxon>Eukaryota</taxon>
        <taxon>Viridiplantae</taxon>
        <taxon>Streptophyta</taxon>
        <taxon>Embryophyta</taxon>
        <taxon>Tracheophyta</taxon>
        <taxon>Spermatophyta</taxon>
        <taxon>Magnoliopsida</taxon>
        <taxon>eudicotyledons</taxon>
        <taxon>Gunneridae</taxon>
        <taxon>Pentapetalae</taxon>
        <taxon>asterids</taxon>
        <taxon>lamiids</taxon>
        <taxon>Gentianales</taxon>
        <taxon>Apocynaceae</taxon>
        <taxon>Rauvolfioideae</taxon>
        <taxon>Vinceae</taxon>
        <taxon>Catharanthinae</taxon>
        <taxon>Catharanthus</taxon>
    </lineage>
</organism>
<keyword evidence="2" id="KW-1185">Reference proteome</keyword>